<organism evidence="2 3">
    <name type="scientific">Hymenobacter crusticola</name>
    <dbReference type="NCBI Taxonomy" id="1770526"/>
    <lineage>
        <taxon>Bacteria</taxon>
        <taxon>Pseudomonadati</taxon>
        <taxon>Bacteroidota</taxon>
        <taxon>Cytophagia</taxon>
        <taxon>Cytophagales</taxon>
        <taxon>Hymenobacteraceae</taxon>
        <taxon>Hymenobacter</taxon>
    </lineage>
</organism>
<evidence type="ECO:0000256" key="1">
    <source>
        <dbReference type="SAM" id="MobiDB-lite"/>
    </source>
</evidence>
<feature type="region of interest" description="Disordered" evidence="1">
    <location>
        <begin position="329"/>
        <end position="348"/>
    </location>
</feature>
<dbReference type="Proteomes" id="UP000194873">
    <property type="component" value="Unassembled WGS sequence"/>
</dbReference>
<accession>A0A243WDN5</accession>
<feature type="compositionally biased region" description="Low complexity" evidence="1">
    <location>
        <begin position="333"/>
        <end position="342"/>
    </location>
</feature>
<protein>
    <submittedName>
        <fullName evidence="2">Uncharacterized protein</fullName>
    </submittedName>
</protein>
<comment type="caution">
    <text evidence="2">The sequence shown here is derived from an EMBL/GenBank/DDBJ whole genome shotgun (WGS) entry which is preliminary data.</text>
</comment>
<dbReference type="EMBL" id="MTSE01000008">
    <property type="protein sequence ID" value="OUJ72938.1"/>
    <property type="molecule type" value="Genomic_DNA"/>
</dbReference>
<gene>
    <name evidence="2" type="ORF">BXP70_16705</name>
</gene>
<keyword evidence="3" id="KW-1185">Reference proteome</keyword>
<proteinExistence type="predicted"/>
<reference evidence="2 3" key="1">
    <citation type="submission" date="2017-01" db="EMBL/GenBank/DDBJ databases">
        <title>A new Hymenobacter.</title>
        <authorList>
            <person name="Liang Y."/>
            <person name="Feng F."/>
        </authorList>
    </citation>
    <scope>NUCLEOTIDE SEQUENCE [LARGE SCALE GENOMIC DNA]</scope>
    <source>
        <strain evidence="2">MIMBbqt21</strain>
    </source>
</reference>
<evidence type="ECO:0000313" key="2">
    <source>
        <dbReference type="EMBL" id="OUJ72938.1"/>
    </source>
</evidence>
<dbReference type="AlphaFoldDB" id="A0A243WDN5"/>
<sequence>MWLSIGLAYAQPEPPELKIKQHYFVLLNDPEFPVHEVKARKQVGDKPYFLDIINIQVPRKQVQAYRALTAHSAHSIDMMRVRLNDELLLSMAVLPFHWRRTPAQNLGQVQWIPIELDTIPKSKLLSVAQLSSYYYHALLKYWREDMPDFTPFTRLPNVSPIVQRNGRYWTTTNEVITECFLVCNRPTWYPTQGDVVTINTGARPFSKQDCMEEERKFEQYHTAEPRGALLGGALGQKLILGEKKNGEFTFWSFPPILSEPYCSWLGAVEFRYKPGVGLIAADYSECLELPVSNVLLPNEIRGFGDRLGPRVLFEPFEIDGLPVAPPTLPAPAIPKSKAASPKRLPLRR</sequence>
<evidence type="ECO:0000313" key="3">
    <source>
        <dbReference type="Proteomes" id="UP000194873"/>
    </source>
</evidence>
<name>A0A243WDN5_9BACT</name>